<evidence type="ECO:0000313" key="4">
    <source>
        <dbReference type="Proteomes" id="UP000265581"/>
    </source>
</evidence>
<dbReference type="PANTHER" id="PTHR34703:SF1">
    <property type="entry name" value="ANTIPORTER SUBUNIT MNHG2-RELATED"/>
    <property type="match status" value="1"/>
</dbReference>
<reference evidence="3 4" key="1">
    <citation type="submission" date="2018-08" db="EMBL/GenBank/DDBJ databases">
        <title>Aeromicrobium sp. M2KJ-4, whole genome shotgun sequence.</title>
        <authorList>
            <person name="Tuo L."/>
        </authorList>
    </citation>
    <scope>NUCLEOTIDE SEQUENCE [LARGE SCALE GENOMIC DNA]</scope>
    <source>
        <strain evidence="3 4">M2KJ-4</strain>
    </source>
</reference>
<dbReference type="AlphaFoldDB" id="A0A371PCB1"/>
<protein>
    <submittedName>
        <fullName evidence="3">Monovalent cation/H(+) antiporter subunit G</fullName>
    </submittedName>
</protein>
<dbReference type="RefSeq" id="WP_119703675.1">
    <property type="nucleotide sequence ID" value="NZ_JBHSOI010000001.1"/>
</dbReference>
<comment type="caution">
    <text evidence="3">The sequence shown here is derived from an EMBL/GenBank/DDBJ whole genome shotgun (WGS) entry which is preliminary data.</text>
</comment>
<keyword evidence="4" id="KW-1185">Reference proteome</keyword>
<keyword evidence="2" id="KW-0812">Transmembrane</keyword>
<evidence type="ECO:0000256" key="1">
    <source>
        <dbReference type="ARBA" id="ARBA00008404"/>
    </source>
</evidence>
<dbReference type="NCBIfam" id="TIGR01300">
    <property type="entry name" value="CPA3_mnhG_phaG"/>
    <property type="match status" value="1"/>
</dbReference>
<gene>
    <name evidence="3" type="ORF">DX116_08485</name>
</gene>
<dbReference type="Pfam" id="PF03334">
    <property type="entry name" value="PhaG_MnhG_YufB"/>
    <property type="match status" value="1"/>
</dbReference>
<proteinExistence type="inferred from homology"/>
<sequence>MIDVVAGTLLVSGSLMATIAAIGIVRFPDVLSRMHAATKPQTVGLLLILTGLALRLRDLSDVTIIVLIGLFQLLTAPVSAHMVGRAAFRTGFARRDRLTVCEFDADGTWDTEDDGAPEGPTR</sequence>
<dbReference type="PANTHER" id="PTHR34703">
    <property type="entry name" value="ANTIPORTER SUBUNIT MNHG2-RELATED"/>
    <property type="match status" value="1"/>
</dbReference>
<keyword evidence="2" id="KW-1133">Transmembrane helix</keyword>
<organism evidence="3 4">
    <name type="scientific">Aeromicrobium endophyticum</name>
    <dbReference type="NCBI Taxonomy" id="2292704"/>
    <lineage>
        <taxon>Bacteria</taxon>
        <taxon>Bacillati</taxon>
        <taxon>Actinomycetota</taxon>
        <taxon>Actinomycetes</taxon>
        <taxon>Propionibacteriales</taxon>
        <taxon>Nocardioidaceae</taxon>
        <taxon>Aeromicrobium</taxon>
    </lineage>
</organism>
<comment type="similarity">
    <text evidence="1">Belongs to the CPA3 antiporters (TC 2.A.63) subunit G family.</text>
</comment>
<feature type="transmembrane region" description="Helical" evidence="2">
    <location>
        <begin position="6"/>
        <end position="25"/>
    </location>
</feature>
<dbReference type="NCBIfam" id="NF009314">
    <property type="entry name" value="PRK12674.1-2"/>
    <property type="match status" value="1"/>
</dbReference>
<accession>A0A371PCB1</accession>
<feature type="transmembrane region" description="Helical" evidence="2">
    <location>
        <begin position="62"/>
        <end position="88"/>
    </location>
</feature>
<dbReference type="OrthoDB" id="3214257at2"/>
<dbReference type="InterPro" id="IPR005133">
    <property type="entry name" value="PhaG_MnhG_YufB"/>
</dbReference>
<evidence type="ECO:0000256" key="2">
    <source>
        <dbReference type="SAM" id="Phobius"/>
    </source>
</evidence>
<evidence type="ECO:0000313" key="3">
    <source>
        <dbReference type="EMBL" id="REK73565.1"/>
    </source>
</evidence>
<name>A0A371PCB1_9ACTN</name>
<keyword evidence="2" id="KW-0472">Membrane</keyword>
<dbReference type="GO" id="GO:0015385">
    <property type="term" value="F:sodium:proton antiporter activity"/>
    <property type="evidence" value="ECO:0007669"/>
    <property type="project" value="TreeGrafter"/>
</dbReference>
<dbReference type="Proteomes" id="UP000265581">
    <property type="component" value="Unassembled WGS sequence"/>
</dbReference>
<dbReference type="EMBL" id="QUBR01000001">
    <property type="protein sequence ID" value="REK73565.1"/>
    <property type="molecule type" value="Genomic_DNA"/>
</dbReference>